<evidence type="ECO:0000313" key="6">
    <source>
        <dbReference type="Proteomes" id="UP000000322"/>
    </source>
</evidence>
<proteinExistence type="predicted"/>
<dbReference type="SUPFAM" id="SSF46689">
    <property type="entry name" value="Homeodomain-like"/>
    <property type="match status" value="1"/>
</dbReference>
<dbReference type="PROSITE" id="PS50977">
    <property type="entry name" value="HTH_TETR_2"/>
    <property type="match status" value="1"/>
</dbReference>
<dbReference type="PANTHER" id="PTHR30055">
    <property type="entry name" value="HTH-TYPE TRANSCRIPTIONAL REGULATOR RUTR"/>
    <property type="match status" value="1"/>
</dbReference>
<dbReference type="OrthoDB" id="7505659at2"/>
<evidence type="ECO:0000256" key="2">
    <source>
        <dbReference type="PROSITE-ProRule" id="PRU00335"/>
    </source>
</evidence>
<feature type="domain" description="HTH tetR-type" evidence="4">
    <location>
        <begin position="12"/>
        <end position="72"/>
    </location>
</feature>
<dbReference type="Proteomes" id="UP000000322">
    <property type="component" value="Chromosome"/>
</dbReference>
<feature type="region of interest" description="Disordered" evidence="3">
    <location>
        <begin position="180"/>
        <end position="211"/>
    </location>
</feature>
<dbReference type="Gene3D" id="1.10.357.10">
    <property type="entry name" value="Tetracycline Repressor, domain 2"/>
    <property type="match status" value="1"/>
</dbReference>
<dbReference type="AlphaFoldDB" id="D1BJI5"/>
<evidence type="ECO:0000256" key="1">
    <source>
        <dbReference type="ARBA" id="ARBA00023125"/>
    </source>
</evidence>
<keyword evidence="6" id="KW-1185">Reference proteome</keyword>
<dbReference type="STRING" id="446469.Sked_02720"/>
<reference evidence="5 6" key="1">
    <citation type="journal article" date="2009" name="Stand. Genomic Sci.">
        <title>Complete genome sequence of Sanguibacter keddieii type strain (ST-74).</title>
        <authorList>
            <person name="Ivanova N."/>
            <person name="Sikorski J."/>
            <person name="Sims D."/>
            <person name="Brettin T."/>
            <person name="Detter J.C."/>
            <person name="Han C."/>
            <person name="Lapidus A."/>
            <person name="Copeland A."/>
            <person name="Glavina Del Rio T."/>
            <person name="Nolan M."/>
            <person name="Chen F."/>
            <person name="Lucas S."/>
            <person name="Tice H."/>
            <person name="Cheng J.F."/>
            <person name="Bruce D."/>
            <person name="Goodwin L."/>
            <person name="Pitluck S."/>
            <person name="Pati A."/>
            <person name="Mavromatis K."/>
            <person name="Chen A."/>
            <person name="Palaniappan K."/>
            <person name="D'haeseleer P."/>
            <person name="Chain P."/>
            <person name="Bristow J."/>
            <person name="Eisen J.A."/>
            <person name="Markowitz V."/>
            <person name="Hugenholtz P."/>
            <person name="Goker M."/>
            <person name="Pukall R."/>
            <person name="Klenk H.P."/>
            <person name="Kyrpides N.C."/>
        </authorList>
    </citation>
    <scope>NUCLEOTIDE SEQUENCE [LARGE SCALE GENOMIC DNA]</scope>
    <source>
        <strain evidence="6">ATCC 51767 / DSM 10542 / NCFB 3025 / ST-74</strain>
    </source>
</reference>
<dbReference type="GO" id="GO:0000976">
    <property type="term" value="F:transcription cis-regulatory region binding"/>
    <property type="evidence" value="ECO:0007669"/>
    <property type="project" value="TreeGrafter"/>
</dbReference>
<dbReference type="KEGG" id="ske:Sked_02720"/>
<feature type="compositionally biased region" description="Acidic residues" evidence="3">
    <location>
        <begin position="180"/>
        <end position="192"/>
    </location>
</feature>
<protein>
    <submittedName>
        <fullName evidence="5">Transcriptional regulator, tetR family</fullName>
    </submittedName>
</protein>
<keyword evidence="1 2" id="KW-0238">DNA-binding</keyword>
<evidence type="ECO:0000256" key="3">
    <source>
        <dbReference type="SAM" id="MobiDB-lite"/>
    </source>
</evidence>
<sequence length="211" mass="22329">MNRPRGPYAKTARRREEILQAALEAYAESDAAGPTIKDIARRAGLSEAGVLHHFGGREELLTAVVAERDEVDARAYADHFAPLVQHNMQTPGLVRLFTRIAAASVESDHPANEFFAARYARLRDEIGATGPGGGDDEDAWRARVMLAVVDGLQLQWLHDPSIDMAGDAVRLAEALGLALDEEAPADGTDEPDQTPGSAGPVSGGSPAAPGS</sequence>
<dbReference type="eggNOG" id="COG1309">
    <property type="taxonomic scope" value="Bacteria"/>
</dbReference>
<gene>
    <name evidence="5" type="ordered locus">Sked_02720</name>
</gene>
<evidence type="ECO:0000313" key="5">
    <source>
        <dbReference type="EMBL" id="ACZ20241.1"/>
    </source>
</evidence>
<dbReference type="InterPro" id="IPR036271">
    <property type="entry name" value="Tet_transcr_reg_TetR-rel_C_sf"/>
</dbReference>
<evidence type="ECO:0000259" key="4">
    <source>
        <dbReference type="PROSITE" id="PS50977"/>
    </source>
</evidence>
<feature type="DNA-binding region" description="H-T-H motif" evidence="2">
    <location>
        <begin position="35"/>
        <end position="54"/>
    </location>
</feature>
<dbReference type="PANTHER" id="PTHR30055:SF226">
    <property type="entry name" value="HTH-TYPE TRANSCRIPTIONAL REGULATOR PKSA"/>
    <property type="match status" value="1"/>
</dbReference>
<dbReference type="PRINTS" id="PR00455">
    <property type="entry name" value="HTHTETR"/>
</dbReference>
<dbReference type="InterPro" id="IPR050109">
    <property type="entry name" value="HTH-type_TetR-like_transc_reg"/>
</dbReference>
<accession>D1BJI5</accession>
<feature type="compositionally biased region" description="Low complexity" evidence="3">
    <location>
        <begin position="195"/>
        <end position="211"/>
    </location>
</feature>
<organism evidence="5 6">
    <name type="scientific">Sanguibacter keddieii (strain ATCC 51767 / DSM 10542 / NCFB 3025 / ST-74)</name>
    <dbReference type="NCBI Taxonomy" id="446469"/>
    <lineage>
        <taxon>Bacteria</taxon>
        <taxon>Bacillati</taxon>
        <taxon>Actinomycetota</taxon>
        <taxon>Actinomycetes</taxon>
        <taxon>Micrococcales</taxon>
        <taxon>Sanguibacteraceae</taxon>
        <taxon>Sanguibacter</taxon>
    </lineage>
</organism>
<dbReference type="EMBL" id="CP001819">
    <property type="protein sequence ID" value="ACZ20241.1"/>
    <property type="molecule type" value="Genomic_DNA"/>
</dbReference>
<dbReference type="HOGENOM" id="CLU_069356_44_1_11"/>
<dbReference type="InterPro" id="IPR001647">
    <property type="entry name" value="HTH_TetR"/>
</dbReference>
<dbReference type="InterPro" id="IPR009057">
    <property type="entry name" value="Homeodomain-like_sf"/>
</dbReference>
<name>D1BJI5_SANKS</name>
<dbReference type="SUPFAM" id="SSF48498">
    <property type="entry name" value="Tetracyclin repressor-like, C-terminal domain"/>
    <property type="match status" value="1"/>
</dbReference>
<dbReference type="Pfam" id="PF00440">
    <property type="entry name" value="TetR_N"/>
    <property type="match status" value="1"/>
</dbReference>
<dbReference type="GO" id="GO:0003700">
    <property type="term" value="F:DNA-binding transcription factor activity"/>
    <property type="evidence" value="ECO:0007669"/>
    <property type="project" value="TreeGrafter"/>
</dbReference>
<dbReference type="RefSeq" id="WP_012865310.1">
    <property type="nucleotide sequence ID" value="NC_013521.1"/>
</dbReference>